<evidence type="ECO:0000313" key="1">
    <source>
        <dbReference type="EMBL" id="CNG56172.1"/>
    </source>
</evidence>
<dbReference type="EMBL" id="CPZF01000017">
    <property type="protein sequence ID" value="CNG56172.1"/>
    <property type="molecule type" value="Genomic_DNA"/>
</dbReference>
<dbReference type="KEGG" id="yef:FORC2_3867"/>
<gene>
    <name evidence="1" type="ORF">ERS137939_04335</name>
    <name evidence="2" type="ORF">RSF11_002447</name>
</gene>
<organism evidence="1 3">
    <name type="scientific">Yersinia enterocolitica</name>
    <dbReference type="NCBI Taxonomy" id="630"/>
    <lineage>
        <taxon>Bacteria</taxon>
        <taxon>Pseudomonadati</taxon>
        <taxon>Pseudomonadota</taxon>
        <taxon>Gammaproteobacteria</taxon>
        <taxon>Enterobacterales</taxon>
        <taxon>Yersiniaceae</taxon>
        <taxon>Yersinia</taxon>
    </lineage>
</organism>
<reference evidence="1 3" key="1">
    <citation type="submission" date="2015-03" db="EMBL/GenBank/DDBJ databases">
        <authorList>
            <consortium name="Pathogen Informatics"/>
            <person name="Murphy D."/>
        </authorList>
    </citation>
    <scope>NUCLEOTIDE SEQUENCE [LARGE SCALE GENOMIC DNA]</scope>
    <source>
        <strain evidence="1 3">IP27818</strain>
    </source>
</reference>
<sequence>MNTLKIALILLLPWQVKADVIHLKDNIRITLEVTAQPKIEVETPSSINLISSPKNNGLYAASVPIAVTLRRQESFRVSVTQPLILTRDSSVAQEFSPALIYFAYKVGTGIGAAKKELSETPETFNLAKTTSSQSRIDLLLNIYAQAPDGPDIAGQYHGQLTLLFETNS</sequence>
<name>A0A9P1PZJ2_YEREN</name>
<protein>
    <submittedName>
        <fullName evidence="1">Alpha-related fimbriae minor subunit 2</fullName>
    </submittedName>
    <submittedName>
        <fullName evidence="2">Fimbrial protein</fullName>
    </submittedName>
</protein>
<dbReference type="Proteomes" id="UP001182355">
    <property type="component" value="Unassembled WGS sequence"/>
</dbReference>
<dbReference type="EMBL" id="ABNAVX010000012">
    <property type="protein sequence ID" value="ELI8102742.1"/>
    <property type="molecule type" value="Genomic_DNA"/>
</dbReference>
<evidence type="ECO:0000313" key="2">
    <source>
        <dbReference type="EMBL" id="ELI8102742.1"/>
    </source>
</evidence>
<evidence type="ECO:0000313" key="3">
    <source>
        <dbReference type="Proteomes" id="UP000041356"/>
    </source>
</evidence>
<dbReference type="Proteomes" id="UP000041356">
    <property type="component" value="Unassembled WGS sequence"/>
</dbReference>
<comment type="caution">
    <text evidence="1">The sequence shown here is derived from an EMBL/GenBank/DDBJ whole genome shotgun (WGS) entry which is preliminary data.</text>
</comment>
<dbReference type="AlphaFoldDB" id="A0A9P1PZJ2"/>
<dbReference type="RefSeq" id="WP_046695561.1">
    <property type="nucleotide sequence ID" value="NZ_CAKODN010000011.1"/>
</dbReference>
<dbReference type="Gene3D" id="2.60.40.2040">
    <property type="entry name" value="CFA/I fimbrial subunit E, pilin domain"/>
    <property type="match status" value="1"/>
</dbReference>
<accession>A0A9P1PZJ2</accession>
<reference evidence="2" key="2">
    <citation type="submission" date="2023-02" db="EMBL/GenBank/DDBJ databases">
        <authorList>
            <person name="Ashton P.M."/>
            <person name="Dallman T."/>
            <person name="Nair S."/>
            <person name="De Pinna E."/>
            <person name="Peters T."/>
            <person name="Grant K."/>
        </authorList>
    </citation>
    <scope>NUCLEOTIDE SEQUENCE</scope>
    <source>
        <strain evidence="2">01103883</strain>
    </source>
</reference>
<proteinExistence type="predicted"/>